<reference evidence="2 3" key="1">
    <citation type="submission" date="2018-04" db="EMBL/GenBank/DDBJ databases">
        <title>Brenneria corticis sp.nov.</title>
        <authorList>
            <person name="Li Y."/>
        </authorList>
    </citation>
    <scope>NUCLEOTIDE SEQUENCE [LARGE SCALE GENOMIC DNA]</scope>
    <source>
        <strain evidence="2 3">LMG 27715</strain>
    </source>
</reference>
<dbReference type="OrthoDB" id="6638695at2"/>
<feature type="compositionally biased region" description="Basic and acidic residues" evidence="1">
    <location>
        <begin position="304"/>
        <end position="319"/>
    </location>
</feature>
<accession>A0A2U1TY41</accession>
<gene>
    <name evidence="2" type="ORF">B4923_05290</name>
</gene>
<dbReference type="RefSeq" id="WP_109053321.1">
    <property type="nucleotide sequence ID" value="NZ_QDKJ01000003.1"/>
</dbReference>
<feature type="region of interest" description="Disordered" evidence="1">
    <location>
        <begin position="304"/>
        <end position="342"/>
    </location>
</feature>
<sequence>MNFFEKDFNFIYLKKEELVKISNLLKIEKRITLLQSNYCLYYFNRDNGFFCDLLDDAKKEIGTIFSEAISFDEHKENIKIIRSEFSPLLENKSKLLDSLLLHYHKLKSKNSSLYSLRFSFSLNDRTSESSKIQNAETIKTAYARIVDYLRKFLNFSRQKVLLKKIVGYFWVILRDYNGLPYIHINFYLSDGEFNSGLALEIKQLWENITNGSGCSLIFEISKNYGNNEVYNDKVSNLYSIRSPMLSNNKKHQVHNDFNRTESLIYKYDCLAEDTEKYERYLTCIARESYPVYTLNSIIKRESMVESTKESDSVEEIPHNKKEKSKRKLDKFRGYSVSQIKNK</sequence>
<proteinExistence type="predicted"/>
<dbReference type="EMBL" id="QDKJ01000003">
    <property type="protein sequence ID" value="PWC14323.1"/>
    <property type="molecule type" value="Genomic_DNA"/>
</dbReference>
<dbReference type="Proteomes" id="UP000245138">
    <property type="component" value="Unassembled WGS sequence"/>
</dbReference>
<evidence type="ECO:0000313" key="2">
    <source>
        <dbReference type="EMBL" id="PWC14323.1"/>
    </source>
</evidence>
<evidence type="ECO:0000313" key="3">
    <source>
        <dbReference type="Proteomes" id="UP000245138"/>
    </source>
</evidence>
<dbReference type="AlphaFoldDB" id="A0A2U1TY41"/>
<comment type="caution">
    <text evidence="2">The sequence shown here is derived from an EMBL/GenBank/DDBJ whole genome shotgun (WGS) entry which is preliminary data.</text>
</comment>
<protein>
    <submittedName>
        <fullName evidence="2">Uncharacterized protein</fullName>
    </submittedName>
</protein>
<evidence type="ECO:0000256" key="1">
    <source>
        <dbReference type="SAM" id="MobiDB-lite"/>
    </source>
</evidence>
<name>A0A2U1TY41_9GAMM</name>
<feature type="compositionally biased region" description="Basic residues" evidence="1">
    <location>
        <begin position="320"/>
        <end position="329"/>
    </location>
</feature>
<organism evidence="2 3">
    <name type="scientific">Brenneria roseae subsp. americana</name>
    <dbReference type="NCBI Taxonomy" id="1508507"/>
    <lineage>
        <taxon>Bacteria</taxon>
        <taxon>Pseudomonadati</taxon>
        <taxon>Pseudomonadota</taxon>
        <taxon>Gammaproteobacteria</taxon>
        <taxon>Enterobacterales</taxon>
        <taxon>Pectobacteriaceae</taxon>
        <taxon>Brenneria</taxon>
    </lineage>
</organism>
<keyword evidence="3" id="KW-1185">Reference proteome</keyword>